<comment type="caution">
    <text evidence="1">The sequence shown here is derived from an EMBL/GenBank/DDBJ whole genome shotgun (WGS) entry which is preliminary data.</text>
</comment>
<proteinExistence type="predicted"/>
<evidence type="ECO:0000313" key="1">
    <source>
        <dbReference type="EMBL" id="KKL65339.1"/>
    </source>
</evidence>
<protein>
    <submittedName>
        <fullName evidence="1">Uncharacterized protein</fullName>
    </submittedName>
</protein>
<gene>
    <name evidence="1" type="ORF">LCGC14_2155950</name>
</gene>
<sequence>MSKQMFHKGDLVHVTKDMPSYMSHFTGDSDAIVIGSYADQYGGTTINDYTLHLKGRGQTSWYEENQLTLIERNRSDLLKTWDYQRVAGILDDILVTYGLRTNNKIVNKWASELPVFNSYGQMMPRLRRAYQNNDLETITELIGNDLKLLQEIEPNLRPLLEQAGYSNLLWWT</sequence>
<organism evidence="1">
    <name type="scientific">marine sediment metagenome</name>
    <dbReference type="NCBI Taxonomy" id="412755"/>
    <lineage>
        <taxon>unclassified sequences</taxon>
        <taxon>metagenomes</taxon>
        <taxon>ecological metagenomes</taxon>
    </lineage>
</organism>
<dbReference type="AlphaFoldDB" id="A0A0F9DUC8"/>
<reference evidence="1" key="1">
    <citation type="journal article" date="2015" name="Nature">
        <title>Complex archaea that bridge the gap between prokaryotes and eukaryotes.</title>
        <authorList>
            <person name="Spang A."/>
            <person name="Saw J.H."/>
            <person name="Jorgensen S.L."/>
            <person name="Zaremba-Niedzwiedzka K."/>
            <person name="Martijn J."/>
            <person name="Lind A.E."/>
            <person name="van Eijk R."/>
            <person name="Schleper C."/>
            <person name="Guy L."/>
            <person name="Ettema T.J."/>
        </authorList>
    </citation>
    <scope>NUCLEOTIDE SEQUENCE</scope>
</reference>
<name>A0A0F9DUC8_9ZZZZ</name>
<dbReference type="EMBL" id="LAZR01027567">
    <property type="protein sequence ID" value="KKL65339.1"/>
    <property type="molecule type" value="Genomic_DNA"/>
</dbReference>
<accession>A0A0F9DUC8</accession>